<dbReference type="Proteomes" id="UP000289340">
    <property type="component" value="Chromosome 9"/>
</dbReference>
<protein>
    <submittedName>
        <fullName evidence="1">Uncharacterized protein</fullName>
    </submittedName>
</protein>
<keyword evidence="2" id="KW-1185">Reference proteome</keyword>
<sequence>GLLLTNFISQIVPLVNSDEKEDEIEAFFASHVNHSKVMNLRLSIKQIRIKER</sequence>
<organism evidence="1 2">
    <name type="scientific">Glycine soja</name>
    <name type="common">Wild soybean</name>
    <dbReference type="NCBI Taxonomy" id="3848"/>
    <lineage>
        <taxon>Eukaryota</taxon>
        <taxon>Viridiplantae</taxon>
        <taxon>Streptophyta</taxon>
        <taxon>Embryophyta</taxon>
        <taxon>Tracheophyta</taxon>
        <taxon>Spermatophyta</taxon>
        <taxon>Magnoliopsida</taxon>
        <taxon>eudicotyledons</taxon>
        <taxon>Gunneridae</taxon>
        <taxon>Pentapetalae</taxon>
        <taxon>rosids</taxon>
        <taxon>fabids</taxon>
        <taxon>Fabales</taxon>
        <taxon>Fabaceae</taxon>
        <taxon>Papilionoideae</taxon>
        <taxon>50 kb inversion clade</taxon>
        <taxon>NPAAA clade</taxon>
        <taxon>indigoferoid/millettioid clade</taxon>
        <taxon>Phaseoleae</taxon>
        <taxon>Glycine</taxon>
        <taxon>Glycine subgen. Soja</taxon>
    </lineage>
</organism>
<evidence type="ECO:0000313" key="2">
    <source>
        <dbReference type="Proteomes" id="UP000289340"/>
    </source>
</evidence>
<accession>A0A445J497</accession>
<feature type="non-terminal residue" evidence="1">
    <location>
        <position position="1"/>
    </location>
</feature>
<name>A0A445J497_GLYSO</name>
<evidence type="ECO:0000313" key="1">
    <source>
        <dbReference type="EMBL" id="RZB93211.1"/>
    </source>
</evidence>
<dbReference type="EMBL" id="QZWG01000009">
    <property type="protein sequence ID" value="RZB93211.1"/>
    <property type="molecule type" value="Genomic_DNA"/>
</dbReference>
<reference evidence="1 2" key="1">
    <citation type="submission" date="2018-09" db="EMBL/GenBank/DDBJ databases">
        <title>A high-quality reference genome of wild soybean provides a powerful tool to mine soybean genomes.</title>
        <authorList>
            <person name="Xie M."/>
            <person name="Chung C.Y.L."/>
            <person name="Li M.-W."/>
            <person name="Wong F.-L."/>
            <person name="Chan T.-F."/>
            <person name="Lam H.-M."/>
        </authorList>
    </citation>
    <scope>NUCLEOTIDE SEQUENCE [LARGE SCALE GENOMIC DNA]</scope>
    <source>
        <strain evidence="2">cv. W05</strain>
        <tissue evidence="1">Hypocotyl of etiolated seedlings</tissue>
    </source>
</reference>
<proteinExistence type="predicted"/>
<gene>
    <name evidence="1" type="ORF">D0Y65_024868</name>
</gene>
<comment type="caution">
    <text evidence="1">The sequence shown here is derived from an EMBL/GenBank/DDBJ whole genome shotgun (WGS) entry which is preliminary data.</text>
</comment>
<dbReference type="AlphaFoldDB" id="A0A445J497"/>